<dbReference type="OrthoDB" id="2270427at2"/>
<dbReference type="InterPro" id="IPR013225">
    <property type="entry name" value="PaaX_C"/>
</dbReference>
<evidence type="ECO:0000259" key="1">
    <source>
        <dbReference type="Pfam" id="PF07848"/>
    </source>
</evidence>
<accession>K6WF82</accession>
<dbReference type="AlphaFoldDB" id="K6WF82"/>
<evidence type="ECO:0000259" key="3">
    <source>
        <dbReference type="Pfam" id="PF20803"/>
    </source>
</evidence>
<dbReference type="InterPro" id="IPR012906">
    <property type="entry name" value="PaaX-like_N"/>
</dbReference>
<dbReference type="PANTHER" id="PTHR30319:SF1">
    <property type="entry name" value="TRANSCRIPTIONAL REPRESSOR PAAX"/>
    <property type="match status" value="1"/>
</dbReference>
<dbReference type="InterPro" id="IPR036388">
    <property type="entry name" value="WH-like_DNA-bd_sf"/>
</dbReference>
<comment type="caution">
    <text evidence="4">The sequence shown here is derived from an EMBL/GenBank/DDBJ whole genome shotgun (WGS) entry which is preliminary data.</text>
</comment>
<dbReference type="InterPro" id="IPR048846">
    <property type="entry name" value="PaaX-like_central"/>
</dbReference>
<dbReference type="Pfam" id="PF20803">
    <property type="entry name" value="PaaX_M"/>
    <property type="match status" value="1"/>
</dbReference>
<dbReference type="SUPFAM" id="SSF46785">
    <property type="entry name" value="Winged helix' DNA-binding domain"/>
    <property type="match status" value="1"/>
</dbReference>
<dbReference type="STRING" id="1108045.GORHZ_118_00230"/>
<dbReference type="PIRSF" id="PIRSF020623">
    <property type="entry name" value="PaaX"/>
    <property type="match status" value="1"/>
</dbReference>
<evidence type="ECO:0000259" key="2">
    <source>
        <dbReference type="Pfam" id="PF08223"/>
    </source>
</evidence>
<name>K6WF82_9ACTN</name>
<feature type="domain" description="Transcriptional repressor PaaX-like central Cas2-like" evidence="3">
    <location>
        <begin position="89"/>
        <end position="161"/>
    </location>
</feature>
<organism evidence="4 5">
    <name type="scientific">Gordonia rhizosphera NBRC 16068</name>
    <dbReference type="NCBI Taxonomy" id="1108045"/>
    <lineage>
        <taxon>Bacteria</taxon>
        <taxon>Bacillati</taxon>
        <taxon>Actinomycetota</taxon>
        <taxon>Actinomycetes</taxon>
        <taxon>Mycobacteriales</taxon>
        <taxon>Gordoniaceae</taxon>
        <taxon>Gordonia</taxon>
    </lineage>
</organism>
<feature type="domain" description="Transcriptional repressor PaaX-like C-terminal" evidence="2">
    <location>
        <begin position="172"/>
        <end position="257"/>
    </location>
</feature>
<dbReference type="EMBL" id="BAHC01000118">
    <property type="protein sequence ID" value="GAB90807.1"/>
    <property type="molecule type" value="Genomic_DNA"/>
</dbReference>
<dbReference type="Pfam" id="PF08223">
    <property type="entry name" value="PaaX_C"/>
    <property type="match status" value="1"/>
</dbReference>
<dbReference type="Gene3D" id="1.20.58.1460">
    <property type="match status" value="1"/>
</dbReference>
<dbReference type="RefSeq" id="WP_006333885.1">
    <property type="nucleotide sequence ID" value="NZ_BAHC01000118.1"/>
</dbReference>
<evidence type="ECO:0008006" key="6">
    <source>
        <dbReference type="Google" id="ProtNLM"/>
    </source>
</evidence>
<evidence type="ECO:0000313" key="4">
    <source>
        <dbReference type="EMBL" id="GAB90807.1"/>
    </source>
</evidence>
<dbReference type="Pfam" id="PF07848">
    <property type="entry name" value="PaaX"/>
    <property type="match status" value="1"/>
</dbReference>
<dbReference type="GO" id="GO:0006351">
    <property type="term" value="P:DNA-templated transcription"/>
    <property type="evidence" value="ECO:0007669"/>
    <property type="project" value="InterPro"/>
</dbReference>
<sequence>MRPRAIVFDLYGEYFRYAGGAVRLGPLTELMGLFDVEPATVRVVMTRLRKDGWFDSDKSGREVTYRLNEKSWHLLDDGRRRIFDRAFDDWNRVWTQALLDGDGIDRDQRKRIETALTWFGFGNYAGAVWFSPHDNRKQLSEMLGGGDQLCVQFLQSSTAGLTVDRIIAERCWDLTDLGVDYQGFIDTYQPRMARYRRGMAGRDALIERMRLIQDYRRYPFRDPDLPEELLPPGWRGRLAHEVFVEAHELLREPAEDLVVSTIGVGLDDRDM</sequence>
<dbReference type="InterPro" id="IPR036390">
    <property type="entry name" value="WH_DNA-bd_sf"/>
</dbReference>
<dbReference type="Gene3D" id="1.10.10.10">
    <property type="entry name" value="Winged helix-like DNA-binding domain superfamily/Winged helix DNA-binding domain"/>
    <property type="match status" value="1"/>
</dbReference>
<dbReference type="PANTHER" id="PTHR30319">
    <property type="entry name" value="PHENYLACETIC ACID REGULATOR-RELATED TRANSCRIPTIONAL REPRESSOR"/>
    <property type="match status" value="1"/>
</dbReference>
<protein>
    <recommendedName>
        <fullName evidence="6">PaaX family transcriptional regulator</fullName>
    </recommendedName>
</protein>
<gene>
    <name evidence="4" type="ORF">GORHZ_118_00230</name>
</gene>
<dbReference type="Proteomes" id="UP000008363">
    <property type="component" value="Unassembled WGS sequence"/>
</dbReference>
<reference evidence="4 5" key="1">
    <citation type="submission" date="2012-08" db="EMBL/GenBank/DDBJ databases">
        <title>Whole genome shotgun sequence of Gordonia rhizosphera NBRC 16068.</title>
        <authorList>
            <person name="Takarada H."/>
            <person name="Isaki S."/>
            <person name="Hosoyama A."/>
            <person name="Tsuchikane K."/>
            <person name="Katsumata H."/>
            <person name="Baba S."/>
            <person name="Ohji S."/>
            <person name="Yamazaki S."/>
            <person name="Fujita N."/>
        </authorList>
    </citation>
    <scope>NUCLEOTIDE SEQUENCE [LARGE SCALE GENOMIC DNA]</scope>
    <source>
        <strain evidence="4 5">NBRC 16068</strain>
    </source>
</reference>
<dbReference type="InterPro" id="IPR011965">
    <property type="entry name" value="PaaX_trns_reg"/>
</dbReference>
<feature type="domain" description="Transcriptional repressor PaaX-like N-terminal" evidence="1">
    <location>
        <begin position="2"/>
        <end position="70"/>
    </location>
</feature>
<keyword evidence="5" id="KW-1185">Reference proteome</keyword>
<evidence type="ECO:0000313" key="5">
    <source>
        <dbReference type="Proteomes" id="UP000008363"/>
    </source>
</evidence>
<proteinExistence type="predicted"/>
<dbReference type="Gene3D" id="3.30.70.2650">
    <property type="match status" value="1"/>
</dbReference>
<dbReference type="eggNOG" id="COG3327">
    <property type="taxonomic scope" value="Bacteria"/>
</dbReference>